<dbReference type="AlphaFoldDB" id="M2XEJ8"/>
<reference evidence="3 4" key="1">
    <citation type="journal article" date="2014" name="Genome Announc.">
        <title>Draft Genome Sequence of Kocuria palustris PEL.</title>
        <authorList>
            <person name="Sharma G."/>
            <person name="Khatri I."/>
            <person name="Subramanian S."/>
        </authorList>
    </citation>
    <scope>NUCLEOTIDE SEQUENCE [LARGE SCALE GENOMIC DNA]</scope>
    <source>
        <strain evidence="3 4">PEL</strain>
    </source>
</reference>
<keyword evidence="4" id="KW-1185">Reference proteome</keyword>
<dbReference type="RefSeq" id="WP_006213658.1">
    <property type="nucleotide sequence ID" value="NZ_ANHZ02000003.1"/>
</dbReference>
<comment type="caution">
    <text evidence="3">The sequence shown here is derived from an EMBL/GenBank/DDBJ whole genome shotgun (WGS) entry which is preliminary data.</text>
</comment>
<feature type="region of interest" description="Disordered" evidence="1">
    <location>
        <begin position="1"/>
        <end position="50"/>
    </location>
</feature>
<evidence type="ECO:0000313" key="3">
    <source>
        <dbReference type="EMBL" id="EME37541.1"/>
    </source>
</evidence>
<dbReference type="EMBL" id="ANHZ02000003">
    <property type="protein sequence ID" value="EME37541.1"/>
    <property type="molecule type" value="Genomic_DNA"/>
</dbReference>
<evidence type="ECO:0000256" key="2">
    <source>
        <dbReference type="SAM" id="Phobius"/>
    </source>
</evidence>
<keyword evidence="2" id="KW-0472">Membrane</keyword>
<dbReference type="STRING" id="71999.KPaMU14_01290"/>
<feature type="transmembrane region" description="Helical" evidence="2">
    <location>
        <begin position="53"/>
        <end position="73"/>
    </location>
</feature>
<keyword evidence="2" id="KW-1133">Transmembrane helix</keyword>
<gene>
    <name evidence="3" type="ORF">C884_01592</name>
</gene>
<accession>M2XEJ8</accession>
<proteinExistence type="predicted"/>
<protein>
    <submittedName>
        <fullName evidence="3">Uncharacterized protein</fullName>
    </submittedName>
</protein>
<evidence type="ECO:0000313" key="4">
    <source>
        <dbReference type="Proteomes" id="UP000009877"/>
    </source>
</evidence>
<dbReference type="Proteomes" id="UP000009877">
    <property type="component" value="Unassembled WGS sequence"/>
</dbReference>
<keyword evidence="2" id="KW-0812">Transmembrane</keyword>
<sequence length="82" mass="7975">MTPSAVPETPAAPSEQPSEQPVVPASGGGDHGGPDQVEVHSGEGAGLVGTSGWTPLALGGGVLLPLAAAVFAVPRLRRSRGG</sequence>
<evidence type="ECO:0000256" key="1">
    <source>
        <dbReference type="SAM" id="MobiDB-lite"/>
    </source>
</evidence>
<organism evidence="3 4">
    <name type="scientific">Kocuria palustris PEL</name>
    <dbReference type="NCBI Taxonomy" id="1236550"/>
    <lineage>
        <taxon>Bacteria</taxon>
        <taxon>Bacillati</taxon>
        <taxon>Actinomycetota</taxon>
        <taxon>Actinomycetes</taxon>
        <taxon>Micrococcales</taxon>
        <taxon>Micrococcaceae</taxon>
        <taxon>Kocuria</taxon>
    </lineage>
</organism>
<name>M2XEJ8_9MICC</name>